<evidence type="ECO:0000256" key="1">
    <source>
        <dbReference type="ARBA" id="ARBA00022614"/>
    </source>
</evidence>
<keyword evidence="3" id="KW-0547">Nucleotide-binding</keyword>
<evidence type="ECO:0000259" key="7">
    <source>
        <dbReference type="Pfam" id="PF18052"/>
    </source>
</evidence>
<proteinExistence type="predicted"/>
<keyword evidence="1" id="KW-0433">Leucine-rich repeat</keyword>
<comment type="caution">
    <text evidence="9">The sequence shown here is derived from an EMBL/GenBank/DDBJ whole genome shotgun (WGS) entry which is preliminary data.</text>
</comment>
<keyword evidence="4" id="KW-0611">Plant defense</keyword>
<feature type="domain" description="NB-ARC" evidence="6">
    <location>
        <begin position="197"/>
        <end position="318"/>
    </location>
</feature>
<evidence type="ECO:0000256" key="5">
    <source>
        <dbReference type="ARBA" id="ARBA00022840"/>
    </source>
</evidence>
<evidence type="ECO:0000313" key="9">
    <source>
        <dbReference type="EMBL" id="KAK8999023.1"/>
    </source>
</evidence>
<dbReference type="PANTHER" id="PTHR36766:SF70">
    <property type="entry name" value="DISEASE RESISTANCE PROTEIN RGA4"/>
    <property type="match status" value="1"/>
</dbReference>
<keyword evidence="2" id="KW-0677">Repeat</keyword>
<keyword evidence="5" id="KW-0067">ATP-binding</keyword>
<organism evidence="9 10">
    <name type="scientific">Hibiscus sabdariffa</name>
    <name type="common">roselle</name>
    <dbReference type="NCBI Taxonomy" id="183260"/>
    <lineage>
        <taxon>Eukaryota</taxon>
        <taxon>Viridiplantae</taxon>
        <taxon>Streptophyta</taxon>
        <taxon>Embryophyta</taxon>
        <taxon>Tracheophyta</taxon>
        <taxon>Spermatophyta</taxon>
        <taxon>Magnoliopsida</taxon>
        <taxon>eudicotyledons</taxon>
        <taxon>Gunneridae</taxon>
        <taxon>Pentapetalae</taxon>
        <taxon>rosids</taxon>
        <taxon>malvids</taxon>
        <taxon>Malvales</taxon>
        <taxon>Malvaceae</taxon>
        <taxon>Malvoideae</taxon>
        <taxon>Hibiscus</taxon>
    </lineage>
</organism>
<reference evidence="9 10" key="1">
    <citation type="journal article" date="2024" name="G3 (Bethesda)">
        <title>Genome assembly of Hibiscus sabdariffa L. provides insights into metabolisms of medicinal natural products.</title>
        <authorList>
            <person name="Kim T."/>
        </authorList>
    </citation>
    <scope>NUCLEOTIDE SEQUENCE [LARGE SCALE GENOMIC DNA]</scope>
    <source>
        <strain evidence="9">TK-2024</strain>
        <tissue evidence="9">Old leaves</tissue>
    </source>
</reference>
<gene>
    <name evidence="9" type="ORF">V6N11_070201</name>
</gene>
<dbReference type="InterPro" id="IPR002182">
    <property type="entry name" value="NB-ARC"/>
</dbReference>
<evidence type="ECO:0000256" key="2">
    <source>
        <dbReference type="ARBA" id="ARBA00022737"/>
    </source>
</evidence>
<keyword evidence="10" id="KW-1185">Reference proteome</keyword>
<dbReference type="SUPFAM" id="SSF52058">
    <property type="entry name" value="L domain-like"/>
    <property type="match status" value="2"/>
</dbReference>
<dbReference type="CDD" id="cd14798">
    <property type="entry name" value="RX-CC_like"/>
    <property type="match status" value="1"/>
</dbReference>
<feature type="domain" description="R13L1/DRL21-like LRR repeat region" evidence="8">
    <location>
        <begin position="829"/>
        <end position="887"/>
    </location>
</feature>
<dbReference type="Gene3D" id="1.20.5.4130">
    <property type="match status" value="1"/>
</dbReference>
<dbReference type="Gene3D" id="3.80.10.10">
    <property type="entry name" value="Ribonuclease Inhibitor"/>
    <property type="match status" value="2"/>
</dbReference>
<sequence>MADSVISGAVGVALSKAISILEDQINLEWDFKDELQKLRSSLALTRAFLQDAETRQLDEPVKVWLEQLRDTAYEADDVLDELSYEDLRRKVEEDNQLARKVNNFFSPSKNPMTFTLKMAGKVKNINLSIKDINSQATEFGLQQRVQTSSPVVSGGDGVGGGSHSFGDSSRVVGREADVLKVVDLLIGSTTQQSLSLVSIVGMAENFDAQRILQEMLESVSGRTCDMKNKNVILENIQKELEGKPYLFVLDDVWDEDLKTWEDLRGSLLGVNGSRQSCILVTSRSENVALVRETPLERRHHLKTVVDEECWSIVKERAYGNSSISPELEAIGRDVARKCAGVPLVATVIGGTMCNKRDRDEWVSLRDSSLWGSLEKNEGIIKDSYGYITACKMHDSVHDLAQSISQIKQRNLYDSVTLQRSLFQGAWNDKLRKDFKGHLTSLQTLRIFRVDRKKGSGIGQLRFLVELRGKLAIYGLTNVRDKEEARGARLWEKKKLHKLKYWEYFLRNGAHNCEQVLEGLEPPSNLKSLSIEDYEGECYPSWLLGKIGSGPSACFQPMNLVKLKLSCLNNVKNVPRMSRLSSLDKLVICSCKKLSMEEDELFPSSLKKLRIEHCDNLRFIPSVEGGISFLQQFLMWRCPKIRRIGEGLLASACLRDVEIRACRQLTSFSLNGGPQSREMGDGISASTGLETLRIEDCPSMTSIPSLDGLFSLSELTVTVCNRLTSLPSGLSTCTSLRKLFIFSCNSLESITEDIGRLHSLEELHILRCPSLKRLPEESLGCLTSLKSLDLGPFHEELEEFPGLGSIHHLHSSLKKLRLYGWDKPCSLPHQLQHLTALNSLHIESFNGLKAIPEWLGRLSSLGSLCFLRCNNLVQLPSKEALQRLSNLGVFFIIHCPRLEQNKVEASEIPFPLCFSAFRYERVTNRY</sequence>
<dbReference type="SUPFAM" id="SSF52540">
    <property type="entry name" value="P-loop containing nucleoside triphosphate hydrolases"/>
    <property type="match status" value="1"/>
</dbReference>
<dbReference type="EMBL" id="JBBPBN010000040">
    <property type="protein sequence ID" value="KAK8999023.1"/>
    <property type="molecule type" value="Genomic_DNA"/>
</dbReference>
<accession>A0ABR2QEC0</accession>
<dbReference type="Gene3D" id="1.10.8.430">
    <property type="entry name" value="Helical domain of apoptotic protease-activating factors"/>
    <property type="match status" value="1"/>
</dbReference>
<dbReference type="Pfam" id="PF00931">
    <property type="entry name" value="NB-ARC"/>
    <property type="match status" value="1"/>
</dbReference>
<dbReference type="PANTHER" id="PTHR36766">
    <property type="entry name" value="PLANT BROAD-SPECTRUM MILDEW RESISTANCE PROTEIN RPW8"/>
    <property type="match status" value="1"/>
</dbReference>
<dbReference type="Gene3D" id="3.40.50.300">
    <property type="entry name" value="P-loop containing nucleotide triphosphate hydrolases"/>
    <property type="match status" value="1"/>
</dbReference>
<dbReference type="Pfam" id="PF25019">
    <property type="entry name" value="LRR_R13L1-DRL21"/>
    <property type="match status" value="2"/>
</dbReference>
<dbReference type="PRINTS" id="PR00364">
    <property type="entry name" value="DISEASERSIST"/>
</dbReference>
<evidence type="ECO:0000313" key="10">
    <source>
        <dbReference type="Proteomes" id="UP001396334"/>
    </source>
</evidence>
<evidence type="ECO:0000256" key="4">
    <source>
        <dbReference type="ARBA" id="ARBA00022821"/>
    </source>
</evidence>
<evidence type="ECO:0000259" key="8">
    <source>
        <dbReference type="Pfam" id="PF25019"/>
    </source>
</evidence>
<dbReference type="InterPro" id="IPR041118">
    <property type="entry name" value="Rx_N"/>
</dbReference>
<feature type="domain" description="R13L1/DRL21-like LRR repeat region" evidence="8">
    <location>
        <begin position="457"/>
        <end position="589"/>
    </location>
</feature>
<dbReference type="Proteomes" id="UP001396334">
    <property type="component" value="Unassembled WGS sequence"/>
</dbReference>
<name>A0ABR2QEC0_9ROSI</name>
<dbReference type="Pfam" id="PF18052">
    <property type="entry name" value="Rx_N"/>
    <property type="match status" value="1"/>
</dbReference>
<dbReference type="InterPro" id="IPR038005">
    <property type="entry name" value="RX-like_CC"/>
</dbReference>
<evidence type="ECO:0000256" key="3">
    <source>
        <dbReference type="ARBA" id="ARBA00022741"/>
    </source>
</evidence>
<dbReference type="InterPro" id="IPR032675">
    <property type="entry name" value="LRR_dom_sf"/>
</dbReference>
<dbReference type="InterPro" id="IPR056789">
    <property type="entry name" value="LRR_R13L1-DRL21"/>
</dbReference>
<dbReference type="InterPro" id="IPR027417">
    <property type="entry name" value="P-loop_NTPase"/>
</dbReference>
<dbReference type="InterPro" id="IPR042197">
    <property type="entry name" value="Apaf_helical"/>
</dbReference>
<evidence type="ECO:0000259" key="6">
    <source>
        <dbReference type="Pfam" id="PF00931"/>
    </source>
</evidence>
<protein>
    <submittedName>
        <fullName evidence="9">Uncharacterized protein</fullName>
    </submittedName>
</protein>
<feature type="domain" description="Disease resistance N-terminal" evidence="7">
    <location>
        <begin position="9"/>
        <end position="96"/>
    </location>
</feature>